<sequence length="113" mass="12102">MRSAPNALIVTLLSKLVYDGMVSTILYPFKADMKAMLIPILPDVGSISTVFPGVMSPFFSASSIIAIAGLSLTLAVGCIISCLTAIYAPHPSLILFRKTRGVLPISWETWGLM</sequence>
<reference evidence="2" key="1">
    <citation type="journal article" date="2013" name="J. Plant Res.">
        <title>Effect of fungi and light on seed germination of three Opuntia species from semiarid lands of central Mexico.</title>
        <authorList>
            <person name="Delgado-Sanchez P."/>
            <person name="Jimenez-Bremont J.F."/>
            <person name="Guerrero-Gonzalez Mde L."/>
            <person name="Flores J."/>
        </authorList>
    </citation>
    <scope>NUCLEOTIDE SEQUENCE</scope>
    <source>
        <tissue evidence="2">Cladode</tissue>
    </source>
</reference>
<feature type="transmembrane region" description="Helical" evidence="1">
    <location>
        <begin position="64"/>
        <end position="88"/>
    </location>
</feature>
<name>A0A7C9AYQ6_OPUST</name>
<evidence type="ECO:0000256" key="1">
    <source>
        <dbReference type="SAM" id="Phobius"/>
    </source>
</evidence>
<keyword evidence="1" id="KW-1133">Transmembrane helix</keyword>
<reference evidence="2" key="2">
    <citation type="submission" date="2020-07" db="EMBL/GenBank/DDBJ databases">
        <authorList>
            <person name="Vera ALvarez R."/>
            <person name="Arias-Moreno D.M."/>
            <person name="Jimenez-Jacinto V."/>
            <person name="Jimenez-Bremont J.F."/>
            <person name="Swaminathan K."/>
            <person name="Moose S.P."/>
            <person name="Guerrero-Gonzalez M.L."/>
            <person name="Marino-Ramirez L."/>
            <person name="Landsman D."/>
            <person name="Rodriguez-Kessler M."/>
            <person name="Delgado-Sanchez P."/>
        </authorList>
    </citation>
    <scope>NUCLEOTIDE SEQUENCE</scope>
    <source>
        <tissue evidence="2">Cladode</tissue>
    </source>
</reference>
<organism evidence="2">
    <name type="scientific">Opuntia streptacantha</name>
    <name type="common">Prickly pear cactus</name>
    <name type="synonym">Opuntia cardona</name>
    <dbReference type="NCBI Taxonomy" id="393608"/>
    <lineage>
        <taxon>Eukaryota</taxon>
        <taxon>Viridiplantae</taxon>
        <taxon>Streptophyta</taxon>
        <taxon>Embryophyta</taxon>
        <taxon>Tracheophyta</taxon>
        <taxon>Spermatophyta</taxon>
        <taxon>Magnoliopsida</taxon>
        <taxon>eudicotyledons</taxon>
        <taxon>Gunneridae</taxon>
        <taxon>Pentapetalae</taxon>
        <taxon>Caryophyllales</taxon>
        <taxon>Cactineae</taxon>
        <taxon>Cactaceae</taxon>
        <taxon>Opuntioideae</taxon>
        <taxon>Opuntia</taxon>
    </lineage>
</organism>
<evidence type="ECO:0000313" key="2">
    <source>
        <dbReference type="EMBL" id="MBA4679972.1"/>
    </source>
</evidence>
<keyword evidence="1" id="KW-0812">Transmembrane</keyword>
<protein>
    <submittedName>
        <fullName evidence="2">Uncharacterized protein</fullName>
    </submittedName>
</protein>
<proteinExistence type="predicted"/>
<accession>A0A7C9AYQ6</accession>
<feature type="transmembrane region" description="Helical" evidence="1">
    <location>
        <begin position="6"/>
        <end position="29"/>
    </location>
</feature>
<dbReference type="AlphaFoldDB" id="A0A7C9AYQ6"/>
<keyword evidence="1" id="KW-0472">Membrane</keyword>
<dbReference type="EMBL" id="GISG01285228">
    <property type="protein sequence ID" value="MBA4679972.1"/>
    <property type="molecule type" value="Transcribed_RNA"/>
</dbReference>